<dbReference type="SUPFAM" id="SSF158499">
    <property type="entry name" value="DnaD domain-like"/>
    <property type="match status" value="1"/>
</dbReference>
<dbReference type="SUPFAM" id="SSF46785">
    <property type="entry name" value="Winged helix' DNA-binding domain"/>
    <property type="match status" value="1"/>
</dbReference>
<dbReference type="GeneID" id="93681806"/>
<dbReference type="Gene3D" id="1.10.10.10">
    <property type="entry name" value="Winged helix-like DNA-binding domain superfamily/Winged helix DNA-binding domain"/>
    <property type="match status" value="1"/>
</dbReference>
<dbReference type="InterPro" id="IPR053162">
    <property type="entry name" value="DnaD"/>
</dbReference>
<feature type="domain" description="DnaD N-terminal" evidence="4">
    <location>
        <begin position="17"/>
        <end position="116"/>
    </location>
</feature>
<accession>A0A0V8JLF4</accession>
<comment type="caution">
    <text evidence="5">The sequence shown here is derived from an EMBL/GenBank/DDBJ whole genome shotgun (WGS) entry which is preliminary data.</text>
</comment>
<organism evidence="5 6">
    <name type="scientific">Priestia veravalensis</name>
    <dbReference type="NCBI Taxonomy" id="1414648"/>
    <lineage>
        <taxon>Bacteria</taxon>
        <taxon>Bacillati</taxon>
        <taxon>Bacillota</taxon>
        <taxon>Bacilli</taxon>
        <taxon>Bacillales</taxon>
        <taxon>Bacillaceae</taxon>
        <taxon>Priestia</taxon>
    </lineage>
</organism>
<feature type="region of interest" description="Disordered" evidence="2">
    <location>
        <begin position="200"/>
        <end position="226"/>
    </location>
</feature>
<feature type="compositionally biased region" description="Low complexity" evidence="2">
    <location>
        <begin position="211"/>
        <end position="224"/>
    </location>
</feature>
<comment type="similarity">
    <text evidence="1">Belongs to the DnaB/DnaD family.</text>
</comment>
<evidence type="ECO:0000259" key="4">
    <source>
        <dbReference type="Pfam" id="PF21984"/>
    </source>
</evidence>
<dbReference type="Proteomes" id="UP000053681">
    <property type="component" value="Unassembled WGS sequence"/>
</dbReference>
<dbReference type="AlphaFoldDB" id="A0A0V8JLF4"/>
<evidence type="ECO:0000256" key="1">
    <source>
        <dbReference type="ARBA" id="ARBA00093462"/>
    </source>
</evidence>
<evidence type="ECO:0000259" key="3">
    <source>
        <dbReference type="Pfam" id="PF07261"/>
    </source>
</evidence>
<dbReference type="InterPro" id="IPR036388">
    <property type="entry name" value="WH-like_DNA-bd_sf"/>
</dbReference>
<dbReference type="RefSeq" id="WP_025907372.1">
    <property type="nucleotide sequence ID" value="NZ_KQ758649.1"/>
</dbReference>
<dbReference type="Gene3D" id="1.10.10.630">
    <property type="entry name" value="DnaD domain-like"/>
    <property type="match status" value="1"/>
</dbReference>
<name>A0A0V8JLF4_9BACI</name>
<dbReference type="PANTHER" id="PTHR37293">
    <property type="entry name" value="PHAGE REPLICATION PROTEIN-RELATED"/>
    <property type="match status" value="1"/>
</dbReference>
<keyword evidence="6" id="KW-1185">Reference proteome</keyword>
<evidence type="ECO:0000313" key="6">
    <source>
        <dbReference type="Proteomes" id="UP000053681"/>
    </source>
</evidence>
<dbReference type="InterPro" id="IPR036390">
    <property type="entry name" value="WH_DNA-bd_sf"/>
</dbReference>
<dbReference type="InterPro" id="IPR053843">
    <property type="entry name" value="DnaD_N"/>
</dbReference>
<evidence type="ECO:0000256" key="2">
    <source>
        <dbReference type="SAM" id="MobiDB-lite"/>
    </source>
</evidence>
<feature type="domain" description="DnaB/C C-terminal" evidence="3">
    <location>
        <begin position="130"/>
        <end position="202"/>
    </location>
</feature>
<dbReference type="InterPro" id="IPR034829">
    <property type="entry name" value="DnaD-like_sf"/>
</dbReference>
<dbReference type="InterPro" id="IPR006343">
    <property type="entry name" value="DnaB/C_C"/>
</dbReference>
<dbReference type="Pfam" id="PF21984">
    <property type="entry name" value="DnaD_N"/>
    <property type="match status" value="1"/>
</dbReference>
<dbReference type="PANTHER" id="PTHR37293:SF6">
    <property type="entry name" value="DNA REPLICATION PROTEIN DNAD"/>
    <property type="match status" value="1"/>
</dbReference>
<gene>
    <name evidence="5" type="ORF">AS180_10715</name>
</gene>
<dbReference type="EMBL" id="LNQP01000033">
    <property type="protein sequence ID" value="KSU87875.1"/>
    <property type="molecule type" value="Genomic_DNA"/>
</dbReference>
<protein>
    <submittedName>
        <fullName evidence="5">DNA replication protein DnaD</fullName>
    </submittedName>
</protein>
<reference evidence="5 6" key="1">
    <citation type="submission" date="2015-11" db="EMBL/GenBank/DDBJ databases">
        <title>Bacillus caseinolyticus sp nov.</title>
        <authorList>
            <person name="Dastager S.G."/>
            <person name="Mawlankar R."/>
        </authorList>
    </citation>
    <scope>NUCLEOTIDE SEQUENCE [LARGE SCALE GENOMIC DNA]</scope>
    <source>
        <strain evidence="5 6">SGD-V-76</strain>
    </source>
</reference>
<evidence type="ECO:0000313" key="5">
    <source>
        <dbReference type="EMBL" id="KSU87875.1"/>
    </source>
</evidence>
<dbReference type="Pfam" id="PF07261">
    <property type="entry name" value="DnaB_2"/>
    <property type="match status" value="1"/>
</dbReference>
<sequence>MKKDDMIAWFEQGSVSIPKLLFNHYSDLGLDETEFMMLMHLNVFIDSGESFPTPHDLSAKMSVSTTKCMEVLRNLIQKGVLTIEQLDDSSSVISEQYSLKPLWRKLINLLMQENQNEVQQEQEQEEINLYSIFEKEFGRPLSPFECETLAMWVDQDHHDPLIIKTALRESVMSGKLNFRYIDRILFEWKKNGIKTIDQARAHSQKFRQHQQPKNQKPSQSQNSSAVPFFNWLEQ</sequence>
<dbReference type="NCBIfam" id="TIGR01446">
    <property type="entry name" value="DnaD_dom"/>
    <property type="match status" value="1"/>
</dbReference>
<proteinExistence type="inferred from homology"/>